<evidence type="ECO:0000313" key="1">
    <source>
        <dbReference type="EMBL" id="MDR6783300.1"/>
    </source>
</evidence>
<accession>A0ACC6KVW7</accession>
<evidence type="ECO:0000313" key="2">
    <source>
        <dbReference type="Proteomes" id="UP001246858"/>
    </source>
</evidence>
<organism evidence="1 2">
    <name type="scientific">Pedobacter africanus</name>
    <dbReference type="NCBI Taxonomy" id="151894"/>
    <lineage>
        <taxon>Bacteria</taxon>
        <taxon>Pseudomonadati</taxon>
        <taxon>Bacteroidota</taxon>
        <taxon>Sphingobacteriia</taxon>
        <taxon>Sphingobacteriales</taxon>
        <taxon>Sphingobacteriaceae</taxon>
        <taxon>Pedobacter</taxon>
    </lineage>
</organism>
<name>A0ACC6KVW7_9SPHI</name>
<keyword evidence="2" id="KW-1185">Reference proteome</keyword>
<protein>
    <submittedName>
        <fullName evidence="1">Thiol-disulfide isomerase/thioredoxin</fullName>
    </submittedName>
</protein>
<gene>
    <name evidence="1" type="ORF">J2X78_001852</name>
</gene>
<dbReference type="EMBL" id="JAVDTF010000001">
    <property type="protein sequence ID" value="MDR6783300.1"/>
    <property type="molecule type" value="Genomic_DNA"/>
</dbReference>
<reference evidence="1" key="1">
    <citation type="submission" date="2023-07" db="EMBL/GenBank/DDBJ databases">
        <title>Sorghum-associated microbial communities from plants grown in Nebraska, USA.</title>
        <authorList>
            <person name="Schachtman D."/>
        </authorList>
    </citation>
    <scope>NUCLEOTIDE SEQUENCE</scope>
    <source>
        <strain evidence="1">2697</strain>
    </source>
</reference>
<dbReference type="Proteomes" id="UP001246858">
    <property type="component" value="Unassembled WGS sequence"/>
</dbReference>
<sequence>MKKLIYIITLLCCSINVLAQGNTKISGTVANAKDSLLNINIQIKGLLDDKDYKLATRTGNFELKFNIDRPTQVAIIINDNFVFFPGVFNILVEPGDNIHIAIPELKRNLGYPWGITKLSFSGKGSEKINLLQSAVVSSFKIWNSEPNYQKQSLTYKYESADRKLSLIDSVFNTFKGNVSINAKNIMKASLYDGILDMLFYSSVYTENDSLRFLFNKYIIEKSRVDVFFIDNVIYYEGFKTISNYIVLSEFNNPVYVGGESFRKKNRFSIAKMSLKRVNGKPIVRDYLLSMCLLEDFKSRLDESALKEFYQFYLNNADPKNPLYGEVKSTYEHVQYNLASGKPFFNFSLPDPSGKIYQLADFNGKVLVFDFWFNGCSGCKQMVPVMEELEKEYHGKNIEFVSVNVDKRADWLGGVGKYSSKSSLQLYTEEKRFDHPFIKYLNFTAYPKLIVVDKDGNMGGTPPDPRSDKAGFKKFVDKYL</sequence>
<keyword evidence="1" id="KW-0413">Isomerase</keyword>
<proteinExistence type="predicted"/>
<comment type="caution">
    <text evidence="1">The sequence shown here is derived from an EMBL/GenBank/DDBJ whole genome shotgun (WGS) entry which is preliminary data.</text>
</comment>